<comment type="similarity">
    <text evidence="1 2">Belongs to the glycosyl hydrolase 31 family.</text>
</comment>
<feature type="non-terminal residue" evidence="5">
    <location>
        <position position="1"/>
    </location>
</feature>
<keyword evidence="2" id="KW-0378">Hydrolase</keyword>
<evidence type="ECO:0000259" key="4">
    <source>
        <dbReference type="Pfam" id="PF01055"/>
    </source>
</evidence>
<name>A0A147B6K4_9ACAR</name>
<feature type="region of interest" description="Disordered" evidence="3">
    <location>
        <begin position="129"/>
        <end position="150"/>
    </location>
</feature>
<accession>A0A147B6K4</accession>
<dbReference type="Gene3D" id="3.20.20.80">
    <property type="entry name" value="Glycosidases"/>
    <property type="match status" value="1"/>
</dbReference>
<dbReference type="GO" id="GO:0005975">
    <property type="term" value="P:carbohydrate metabolic process"/>
    <property type="evidence" value="ECO:0007669"/>
    <property type="project" value="InterPro"/>
</dbReference>
<dbReference type="AlphaFoldDB" id="A0A147B6K4"/>
<feature type="domain" description="Glycoside hydrolase family 31 TIM barrel" evidence="4">
    <location>
        <begin position="14"/>
        <end position="123"/>
    </location>
</feature>
<dbReference type="GO" id="GO:0004553">
    <property type="term" value="F:hydrolase activity, hydrolyzing O-glycosyl compounds"/>
    <property type="evidence" value="ECO:0007669"/>
    <property type="project" value="InterPro"/>
</dbReference>
<evidence type="ECO:0000256" key="3">
    <source>
        <dbReference type="SAM" id="MobiDB-lite"/>
    </source>
</evidence>
<dbReference type="SUPFAM" id="SSF51445">
    <property type="entry name" value="(Trans)glycosidases"/>
    <property type="match status" value="1"/>
</dbReference>
<dbReference type="InterPro" id="IPR000322">
    <property type="entry name" value="Glyco_hydro_31_TIM"/>
</dbReference>
<dbReference type="EMBL" id="GEIB01002097">
    <property type="protein sequence ID" value="JAR86391.1"/>
    <property type="molecule type" value="Transcribed_RNA"/>
</dbReference>
<dbReference type="Pfam" id="PF01055">
    <property type="entry name" value="Glyco_hydro_31_2nd"/>
    <property type="match status" value="1"/>
</dbReference>
<dbReference type="InterPro" id="IPR017853">
    <property type="entry name" value="GH"/>
</dbReference>
<dbReference type="PANTHER" id="PTHR22762">
    <property type="entry name" value="ALPHA-GLUCOSIDASE"/>
    <property type="match status" value="1"/>
</dbReference>
<sequence>RGTLCMDAVQWLDGIQRRHYDVHNLYGHMMSAVTHKSMTELFGARRFLLMSRSTFVGSGRYVGHWLGDNASRWPDMVHSIPTILEFSIFGIPLVGADICGYFDDASEELCLRWTQLGLFTPWLGTTMPSRTGPKTHRRSVKASRTWSEEP</sequence>
<evidence type="ECO:0000256" key="1">
    <source>
        <dbReference type="ARBA" id="ARBA00007806"/>
    </source>
</evidence>
<evidence type="ECO:0000256" key="2">
    <source>
        <dbReference type="RuleBase" id="RU361185"/>
    </source>
</evidence>
<keyword evidence="2" id="KW-0326">Glycosidase</keyword>
<organism evidence="5">
    <name type="scientific">Alectorobius mimon</name>
    <dbReference type="NCBI Taxonomy" id="360319"/>
    <lineage>
        <taxon>Eukaryota</taxon>
        <taxon>Metazoa</taxon>
        <taxon>Ecdysozoa</taxon>
        <taxon>Arthropoda</taxon>
        <taxon>Chelicerata</taxon>
        <taxon>Arachnida</taxon>
        <taxon>Acari</taxon>
        <taxon>Parasitiformes</taxon>
        <taxon>Ixodida</taxon>
        <taxon>Ixodoidea</taxon>
        <taxon>Argasidae</taxon>
        <taxon>Ornithodorinae</taxon>
        <taxon>Alectorobius</taxon>
    </lineage>
</organism>
<reference evidence="5" key="1">
    <citation type="submission" date="2016-03" db="EMBL/GenBank/DDBJ databases">
        <title>Gut transcriptome analysis on engorged females of Ornithodoros mimon (Acari: Argasidae) and phylogenetic inferences of soft ticks.</title>
        <authorList>
            <person name="Landulfo G.A."/>
            <person name="Giovanni D."/>
            <person name="Carvalho E."/>
            <person name="Junqueira-de-Azevedo I."/>
            <person name="Patane J."/>
            <person name="Mendoca R."/>
            <person name="Barros-Battesti D."/>
        </authorList>
    </citation>
    <scope>NUCLEOTIDE SEQUENCE</scope>
    <source>
        <strain evidence="5">Females</strain>
        <tissue evidence="5">Gut</tissue>
    </source>
</reference>
<evidence type="ECO:0000313" key="5">
    <source>
        <dbReference type="EMBL" id="JAR86391.1"/>
    </source>
</evidence>
<proteinExistence type="inferred from homology"/>
<dbReference type="PANTHER" id="PTHR22762:SF133">
    <property type="entry name" value="P-TYPE DOMAIN-CONTAINING PROTEIN"/>
    <property type="match status" value="1"/>
</dbReference>
<protein>
    <submittedName>
        <fullName evidence="5">Maltase intestinal like</fullName>
    </submittedName>
</protein>